<name>A0A8F6TXU4_9RHOB</name>
<proteinExistence type="predicted"/>
<gene>
    <name evidence="1" type="ORF">KYE46_02570</name>
</gene>
<sequence length="94" mass="9962">MPIRFDSGGIEAVGTGQRIDFGRAQAGVLQTMTRLQGGSPVELPCDNSANRAYRWRNGPMLVFRNGAFAGWSISDAAQSADGRTAFGQTCVPLG</sequence>
<protein>
    <submittedName>
        <fullName evidence="1">Uncharacterized protein</fullName>
    </submittedName>
</protein>
<keyword evidence="2" id="KW-1185">Reference proteome</keyword>
<dbReference type="KEGG" id="gce:KYE46_02570"/>
<reference evidence="1 2" key="1">
    <citation type="submission" date="2021-07" db="EMBL/GenBank/DDBJ databases">
        <title>A novel Jannaschia species isolated from marine dinoflagellate Ceratoperidinium margalefii.</title>
        <authorList>
            <person name="Jiang Y."/>
            <person name="Li Z."/>
        </authorList>
    </citation>
    <scope>NUCLEOTIDE SEQUENCE [LARGE SCALE GENOMIC DNA]</scope>
    <source>
        <strain evidence="1 2">J12C1-MA-4</strain>
    </source>
</reference>
<evidence type="ECO:0000313" key="2">
    <source>
        <dbReference type="Proteomes" id="UP000825009"/>
    </source>
</evidence>
<dbReference type="AlphaFoldDB" id="A0A8F6TXU4"/>
<dbReference type="RefSeq" id="WP_219003252.1">
    <property type="nucleotide sequence ID" value="NZ_CP079194.1"/>
</dbReference>
<dbReference type="Proteomes" id="UP000825009">
    <property type="component" value="Chromosome"/>
</dbReference>
<dbReference type="EMBL" id="CP079194">
    <property type="protein sequence ID" value="QXT40159.1"/>
    <property type="molecule type" value="Genomic_DNA"/>
</dbReference>
<organism evidence="1 2">
    <name type="scientific">Gymnodinialimonas ceratoperidinii</name>
    <dbReference type="NCBI Taxonomy" id="2856823"/>
    <lineage>
        <taxon>Bacteria</taxon>
        <taxon>Pseudomonadati</taxon>
        <taxon>Pseudomonadota</taxon>
        <taxon>Alphaproteobacteria</taxon>
        <taxon>Rhodobacterales</taxon>
        <taxon>Paracoccaceae</taxon>
        <taxon>Gymnodinialimonas</taxon>
    </lineage>
</organism>
<accession>A0A8F6TXU4</accession>
<evidence type="ECO:0000313" key="1">
    <source>
        <dbReference type="EMBL" id="QXT40159.1"/>
    </source>
</evidence>